<accession>A0A7X8SL88</accession>
<evidence type="ECO:0000313" key="3">
    <source>
        <dbReference type="Proteomes" id="UP000585050"/>
    </source>
</evidence>
<evidence type="ECO:0000313" key="2">
    <source>
        <dbReference type="EMBL" id="NLR92198.1"/>
    </source>
</evidence>
<gene>
    <name evidence="2" type="ORF">HGP29_13305</name>
</gene>
<evidence type="ECO:0000259" key="1">
    <source>
        <dbReference type="Pfam" id="PF06172"/>
    </source>
</evidence>
<dbReference type="RefSeq" id="WP_168882918.1">
    <property type="nucleotide sequence ID" value="NZ_JABAIL010000004.1"/>
</dbReference>
<dbReference type="InterPro" id="IPR011051">
    <property type="entry name" value="RmlC_Cupin_sf"/>
</dbReference>
<reference evidence="2 3" key="1">
    <citation type="submission" date="2020-04" db="EMBL/GenBank/DDBJ databases">
        <title>Flammeovirga sp. SR4, a novel species isolated from seawater.</title>
        <authorList>
            <person name="Wang X."/>
        </authorList>
    </citation>
    <scope>NUCLEOTIDE SEQUENCE [LARGE SCALE GENOMIC DNA]</scope>
    <source>
        <strain evidence="2 3">SR4</strain>
    </source>
</reference>
<protein>
    <submittedName>
        <fullName evidence="2">Cupin domain-containing protein</fullName>
    </submittedName>
</protein>
<dbReference type="SUPFAM" id="SSF51182">
    <property type="entry name" value="RmlC-like cupins"/>
    <property type="match status" value="1"/>
</dbReference>
<keyword evidence="3" id="KW-1185">Reference proteome</keyword>
<proteinExistence type="predicted"/>
<feature type="domain" description="DUF985" evidence="1">
    <location>
        <begin position="5"/>
        <end position="142"/>
    </location>
</feature>
<dbReference type="InterPro" id="IPR039935">
    <property type="entry name" value="YML079W-like"/>
</dbReference>
<dbReference type="Proteomes" id="UP000585050">
    <property type="component" value="Unassembled WGS sequence"/>
</dbReference>
<dbReference type="Pfam" id="PF06172">
    <property type="entry name" value="Cupin_5"/>
    <property type="match status" value="1"/>
</dbReference>
<dbReference type="CDD" id="cd06121">
    <property type="entry name" value="cupin_YML079wp"/>
    <property type="match status" value="1"/>
</dbReference>
<sequence length="163" mass="18702">MTKDELINHLNMMPHPEGGYYVETYRSHKIGMINKNNIERNASTAIYFLMGDNDFSTFHKLKFTEIWHHYDGNPVEIVEITPKGELKRSIVGKDFLKGETPQHVITGGNWFAARTIESEGSDYVLVGCTVAPGFEFEDFEIADVNKLAVDYPDHKEIIMEFKK</sequence>
<dbReference type="InterPro" id="IPR014710">
    <property type="entry name" value="RmlC-like_jellyroll"/>
</dbReference>
<dbReference type="AlphaFoldDB" id="A0A7X8SL88"/>
<dbReference type="EMBL" id="JABAIL010000004">
    <property type="protein sequence ID" value="NLR92198.1"/>
    <property type="molecule type" value="Genomic_DNA"/>
</dbReference>
<dbReference type="InterPro" id="IPR009327">
    <property type="entry name" value="Cupin_DUF985"/>
</dbReference>
<dbReference type="PANTHER" id="PTHR33387">
    <property type="entry name" value="RMLC-LIKE JELLY ROLL FOLD PROTEIN"/>
    <property type="match status" value="1"/>
</dbReference>
<name>A0A7X8SL88_9BACT</name>
<dbReference type="Gene3D" id="2.60.120.10">
    <property type="entry name" value="Jelly Rolls"/>
    <property type="match status" value="1"/>
</dbReference>
<dbReference type="PANTHER" id="PTHR33387:SF3">
    <property type="entry name" value="DUF985 DOMAIN-CONTAINING PROTEIN"/>
    <property type="match status" value="1"/>
</dbReference>
<organism evidence="2 3">
    <name type="scientific">Flammeovirga agarivorans</name>
    <dbReference type="NCBI Taxonomy" id="2726742"/>
    <lineage>
        <taxon>Bacteria</taxon>
        <taxon>Pseudomonadati</taxon>
        <taxon>Bacteroidota</taxon>
        <taxon>Cytophagia</taxon>
        <taxon>Cytophagales</taxon>
        <taxon>Flammeovirgaceae</taxon>
        <taxon>Flammeovirga</taxon>
    </lineage>
</organism>
<comment type="caution">
    <text evidence="2">The sequence shown here is derived from an EMBL/GenBank/DDBJ whole genome shotgun (WGS) entry which is preliminary data.</text>
</comment>